<reference evidence="1 2" key="1">
    <citation type="submission" date="2021-02" db="EMBL/GenBank/DDBJ databases">
        <title>Actinophytocola xerophila sp. nov., isolated from soil of cotton cropping field.</title>
        <authorList>
            <person name="Huang R."/>
            <person name="Chen X."/>
            <person name="Ge X."/>
            <person name="Liu W."/>
        </authorList>
    </citation>
    <scope>NUCLEOTIDE SEQUENCE [LARGE SCALE GENOMIC DNA]</scope>
    <source>
        <strain evidence="1 2">S1-96</strain>
    </source>
</reference>
<keyword evidence="2" id="KW-1185">Reference proteome</keyword>
<dbReference type="Proteomes" id="UP001156441">
    <property type="component" value="Unassembled WGS sequence"/>
</dbReference>
<dbReference type="InterPro" id="IPR029058">
    <property type="entry name" value="AB_hydrolase_fold"/>
</dbReference>
<evidence type="ECO:0000313" key="2">
    <source>
        <dbReference type="Proteomes" id="UP001156441"/>
    </source>
</evidence>
<dbReference type="EMBL" id="JAFFZE010000010">
    <property type="protein sequence ID" value="MCT2583978.1"/>
    <property type="molecule type" value="Genomic_DNA"/>
</dbReference>
<organism evidence="1 2">
    <name type="scientific">Actinophytocola gossypii</name>
    <dbReference type="NCBI Taxonomy" id="2812003"/>
    <lineage>
        <taxon>Bacteria</taxon>
        <taxon>Bacillati</taxon>
        <taxon>Actinomycetota</taxon>
        <taxon>Actinomycetes</taxon>
        <taxon>Pseudonocardiales</taxon>
        <taxon>Pseudonocardiaceae</taxon>
    </lineage>
</organism>
<proteinExistence type="predicted"/>
<dbReference type="GO" id="GO:0016787">
    <property type="term" value="F:hydrolase activity"/>
    <property type="evidence" value="ECO:0007669"/>
    <property type="project" value="UniProtKB-KW"/>
</dbReference>
<evidence type="ECO:0000313" key="1">
    <source>
        <dbReference type="EMBL" id="MCT2583978.1"/>
    </source>
</evidence>
<dbReference type="Gene3D" id="3.40.50.1820">
    <property type="entry name" value="alpha/beta hydrolase"/>
    <property type="match status" value="1"/>
</dbReference>
<accession>A0ABT2J7Z7</accession>
<protein>
    <submittedName>
        <fullName evidence="1">Alpha/beta hydrolase</fullName>
    </submittedName>
</protein>
<comment type="caution">
    <text evidence="1">The sequence shown here is derived from an EMBL/GenBank/DDBJ whole genome shotgun (WGS) entry which is preliminary data.</text>
</comment>
<dbReference type="SUPFAM" id="SSF53474">
    <property type="entry name" value="alpha/beta-Hydrolases"/>
    <property type="match status" value="1"/>
</dbReference>
<keyword evidence="1" id="KW-0378">Hydrolase</keyword>
<sequence>MLPGTGSDDIFVRSVFEIPLAAVGVRTLAPTPVPGPRLADAHLAAVDAAAAVEPVLVGGVSFGAHLAAEWALRNPGRCAGLVLALPAWNGEPEDAPAALSARASAADVRRRGVDGALTDVAASAPAWLAEELARAWPGYGDGLAGSLELAAGRAAPTPDGLAALRVPVGIAACVDDPVHPVGVAEAWARALPHAAVRTTRLAVVGRDPEALGRAAVLAWLHAGGRPG</sequence>
<name>A0ABT2J7Z7_9PSEU</name>
<gene>
    <name evidence="1" type="ORF">JT362_12710</name>
</gene>